<dbReference type="CDD" id="cd00146">
    <property type="entry name" value="PKD"/>
    <property type="match status" value="1"/>
</dbReference>
<dbReference type="PATRIC" id="fig|68170.10.peg.9218"/>
<dbReference type="GO" id="GO:0005975">
    <property type="term" value="P:carbohydrate metabolic process"/>
    <property type="evidence" value="ECO:0007669"/>
    <property type="project" value="UniProtKB-ARBA"/>
</dbReference>
<accession>A0A0F0GH76</accession>
<organism evidence="2 3">
    <name type="scientific">Lentzea aerocolonigenes</name>
    <name type="common">Lechevalieria aerocolonigenes</name>
    <name type="synonym">Saccharothrix aerocolonigenes</name>
    <dbReference type="NCBI Taxonomy" id="68170"/>
    <lineage>
        <taxon>Bacteria</taxon>
        <taxon>Bacillati</taxon>
        <taxon>Actinomycetota</taxon>
        <taxon>Actinomycetes</taxon>
        <taxon>Pseudonocardiales</taxon>
        <taxon>Pseudonocardiaceae</taxon>
        <taxon>Lentzea</taxon>
    </lineage>
</organism>
<evidence type="ECO:0000313" key="2">
    <source>
        <dbReference type="EMBL" id="KJK42869.1"/>
    </source>
</evidence>
<dbReference type="InterPro" id="IPR022409">
    <property type="entry name" value="PKD/Chitinase_dom"/>
</dbReference>
<gene>
    <name evidence="2" type="ORF">UK23_35375</name>
</gene>
<feature type="domain" description="PKD" evidence="1">
    <location>
        <begin position="210"/>
        <end position="267"/>
    </location>
</feature>
<sequence>MGYPHLFKPSGNLFGCSLIWRSDQKWIDAKIDQLDEVIRQNALSAGAEYAAGQDTFDEHELCGDGESYLNGIVGIGDVESFHPNVKGHQQFAKRILNDMRANSPTATLAIGPRQTRTQSVSVAVGQAFASFSTTWPGSDVEMTLVAPSGRTITRATNEGDIQHSNGPTDELYVVGTPEAGTWQVKVFGADVAPEGEEVRLTVAQRPPLNQAPVAVASAQANAAGTTVVYSAAGSYDPDGTIVNYEWDFSDGTTAAGPTVEHTYTNIGKVDLPSLIVTDNRGGLGFAAAPPVKVTYAFDGWRPPVANDRPTDTKAGDTVPLKWKLRDPLGRPVTDLKVITGYAFDTAGASFTVKFEDGQFVVLAKTPKQWANTTKTFTLKLNDDTTHTAVIRFK</sequence>
<comment type="caution">
    <text evidence="2">The sequence shown here is derived from an EMBL/GenBank/DDBJ whole genome shotgun (WGS) entry which is preliminary data.</text>
</comment>
<protein>
    <recommendedName>
        <fullName evidence="1">PKD domain-containing protein</fullName>
    </recommendedName>
</protein>
<dbReference type="Gene3D" id="2.60.40.10">
    <property type="entry name" value="Immunoglobulins"/>
    <property type="match status" value="1"/>
</dbReference>
<dbReference type="Gene3D" id="3.40.50.1110">
    <property type="entry name" value="SGNH hydrolase"/>
    <property type="match status" value="1"/>
</dbReference>
<proteinExistence type="predicted"/>
<dbReference type="Proteomes" id="UP000033393">
    <property type="component" value="Unassembled WGS sequence"/>
</dbReference>
<dbReference type="SUPFAM" id="SSF49299">
    <property type="entry name" value="PKD domain"/>
    <property type="match status" value="1"/>
</dbReference>
<dbReference type="InterPro" id="IPR035986">
    <property type="entry name" value="PKD_dom_sf"/>
</dbReference>
<dbReference type="PROSITE" id="PS50093">
    <property type="entry name" value="PKD"/>
    <property type="match status" value="1"/>
</dbReference>
<dbReference type="SMART" id="SM00089">
    <property type="entry name" value="PKD"/>
    <property type="match status" value="1"/>
</dbReference>
<keyword evidence="3" id="KW-1185">Reference proteome</keyword>
<dbReference type="InterPro" id="IPR036514">
    <property type="entry name" value="SGNH_hydro_sf"/>
</dbReference>
<name>A0A0F0GH76_LENAE</name>
<dbReference type="EMBL" id="JYJG01000324">
    <property type="protein sequence ID" value="KJK42869.1"/>
    <property type="molecule type" value="Genomic_DNA"/>
</dbReference>
<dbReference type="InterPro" id="IPR013783">
    <property type="entry name" value="Ig-like_fold"/>
</dbReference>
<dbReference type="Pfam" id="PF18911">
    <property type="entry name" value="PKD_4"/>
    <property type="match status" value="1"/>
</dbReference>
<dbReference type="InterPro" id="IPR000601">
    <property type="entry name" value="PKD_dom"/>
</dbReference>
<evidence type="ECO:0000313" key="3">
    <source>
        <dbReference type="Proteomes" id="UP000033393"/>
    </source>
</evidence>
<reference evidence="2 3" key="1">
    <citation type="submission" date="2015-02" db="EMBL/GenBank/DDBJ databases">
        <authorList>
            <person name="Ju K.-S."/>
            <person name="Doroghazi J.R."/>
            <person name="Metcalf W."/>
        </authorList>
    </citation>
    <scope>NUCLEOTIDE SEQUENCE [LARGE SCALE GENOMIC DNA]</scope>
    <source>
        <strain evidence="2 3">NRRL B-16140</strain>
    </source>
</reference>
<dbReference type="AlphaFoldDB" id="A0A0F0GH76"/>
<dbReference type="SUPFAM" id="SSF52266">
    <property type="entry name" value="SGNH hydrolase"/>
    <property type="match status" value="1"/>
</dbReference>
<dbReference type="NCBIfam" id="NF038114">
    <property type="entry name" value="rightmost"/>
    <property type="match status" value="1"/>
</dbReference>
<evidence type="ECO:0000259" key="1">
    <source>
        <dbReference type="PROSITE" id="PS50093"/>
    </source>
</evidence>